<proteinExistence type="predicted"/>
<dbReference type="Proteomes" id="UP000664399">
    <property type="component" value="Unassembled WGS sequence"/>
</dbReference>
<dbReference type="Pfam" id="PF01402">
    <property type="entry name" value="RHH_1"/>
    <property type="match status" value="1"/>
</dbReference>
<evidence type="ECO:0000259" key="2">
    <source>
        <dbReference type="Pfam" id="PF01402"/>
    </source>
</evidence>
<evidence type="ECO:0000256" key="1">
    <source>
        <dbReference type="SAM" id="MobiDB-lite"/>
    </source>
</evidence>
<dbReference type="CDD" id="cd21631">
    <property type="entry name" value="RHH_CopG_NikR-like"/>
    <property type="match status" value="1"/>
</dbReference>
<comment type="caution">
    <text evidence="3">The sequence shown here is derived from an EMBL/GenBank/DDBJ whole genome shotgun (WGS) entry which is preliminary data.</text>
</comment>
<feature type="region of interest" description="Disordered" evidence="1">
    <location>
        <begin position="82"/>
        <end position="108"/>
    </location>
</feature>
<sequence length="108" mass="11676">MSEVLVMRSVYLPAALDAELRQIAHDKGVSKSDLIRTAVALKAKEWRGDNTEKKLDNDVQAGLRASGRQTTVKTVKPVAVSRKPRAKGAGHVDCFPKTRGRKPATAPG</sequence>
<organism evidence="3 4">
    <name type="scientific">Acetobacter suratthaniensis</name>
    <dbReference type="NCBI Taxonomy" id="1502841"/>
    <lineage>
        <taxon>Bacteria</taxon>
        <taxon>Pseudomonadati</taxon>
        <taxon>Pseudomonadota</taxon>
        <taxon>Alphaproteobacteria</taxon>
        <taxon>Acetobacterales</taxon>
        <taxon>Acetobacteraceae</taxon>
        <taxon>Acetobacter</taxon>
    </lineage>
</organism>
<reference evidence="3 4" key="1">
    <citation type="submission" date="2021-03" db="EMBL/GenBank/DDBJ databases">
        <title>The complete genome sequence of Acetobacter suratthaniensis TBRC 1719.</title>
        <authorList>
            <person name="Charoenyingcharoen P."/>
            <person name="Yukphan P."/>
        </authorList>
    </citation>
    <scope>NUCLEOTIDE SEQUENCE [LARGE SCALE GENOMIC DNA]</scope>
    <source>
        <strain evidence="3 4">TBRC 1719</strain>
    </source>
</reference>
<keyword evidence="4" id="KW-1185">Reference proteome</keyword>
<evidence type="ECO:0000313" key="4">
    <source>
        <dbReference type="Proteomes" id="UP000664399"/>
    </source>
</evidence>
<feature type="domain" description="Ribbon-helix-helix protein CopG" evidence="2">
    <location>
        <begin position="9"/>
        <end position="42"/>
    </location>
</feature>
<accession>A0ABS3LQ78</accession>
<evidence type="ECO:0000313" key="3">
    <source>
        <dbReference type="EMBL" id="MBO1329521.1"/>
    </source>
</evidence>
<dbReference type="RefSeq" id="WP_207855358.1">
    <property type="nucleotide sequence ID" value="NZ_JAFVMG010000027.1"/>
</dbReference>
<name>A0ABS3LQ78_9PROT</name>
<gene>
    <name evidence="3" type="ORF">J2D75_13710</name>
</gene>
<dbReference type="InterPro" id="IPR002145">
    <property type="entry name" value="CopG"/>
</dbReference>
<protein>
    <submittedName>
        <fullName evidence="3">Ribbon-helix-helix protein, CopG family</fullName>
    </submittedName>
</protein>
<dbReference type="EMBL" id="JAFVMG010000027">
    <property type="protein sequence ID" value="MBO1329521.1"/>
    <property type="molecule type" value="Genomic_DNA"/>
</dbReference>